<keyword evidence="2" id="KW-0732">Signal</keyword>
<feature type="compositionally biased region" description="Acidic residues" evidence="1">
    <location>
        <begin position="130"/>
        <end position="139"/>
    </location>
</feature>
<gene>
    <name evidence="3" type="ORF">QBC37DRAFT_487951</name>
</gene>
<comment type="caution">
    <text evidence="3">The sequence shown here is derived from an EMBL/GenBank/DDBJ whole genome shotgun (WGS) entry which is preliminary data.</text>
</comment>
<dbReference type="AlphaFoldDB" id="A0AAN7B1E9"/>
<feature type="signal peptide" evidence="2">
    <location>
        <begin position="1"/>
        <end position="20"/>
    </location>
</feature>
<name>A0AAN7B1E9_9PEZI</name>
<reference evidence="3" key="1">
    <citation type="journal article" date="2023" name="Mol. Phylogenet. Evol.">
        <title>Genome-scale phylogeny and comparative genomics of the fungal order Sordariales.</title>
        <authorList>
            <person name="Hensen N."/>
            <person name="Bonometti L."/>
            <person name="Westerberg I."/>
            <person name="Brannstrom I.O."/>
            <person name="Guillou S."/>
            <person name="Cros-Aarteil S."/>
            <person name="Calhoun S."/>
            <person name="Haridas S."/>
            <person name="Kuo A."/>
            <person name="Mondo S."/>
            <person name="Pangilinan J."/>
            <person name="Riley R."/>
            <person name="LaButti K."/>
            <person name="Andreopoulos B."/>
            <person name="Lipzen A."/>
            <person name="Chen C."/>
            <person name="Yan M."/>
            <person name="Daum C."/>
            <person name="Ng V."/>
            <person name="Clum A."/>
            <person name="Steindorff A."/>
            <person name="Ohm R.A."/>
            <person name="Martin F."/>
            <person name="Silar P."/>
            <person name="Natvig D.O."/>
            <person name="Lalanne C."/>
            <person name="Gautier V."/>
            <person name="Ament-Velasquez S.L."/>
            <person name="Kruys A."/>
            <person name="Hutchinson M.I."/>
            <person name="Powell A.J."/>
            <person name="Barry K."/>
            <person name="Miller A.N."/>
            <person name="Grigoriev I.V."/>
            <person name="Debuchy R."/>
            <person name="Gladieux P."/>
            <person name="Hiltunen Thoren M."/>
            <person name="Johannesson H."/>
        </authorList>
    </citation>
    <scope>NUCLEOTIDE SEQUENCE</scope>
    <source>
        <strain evidence="3">PSN293</strain>
    </source>
</reference>
<organism evidence="3 4">
    <name type="scientific">Rhypophila decipiens</name>
    <dbReference type="NCBI Taxonomy" id="261697"/>
    <lineage>
        <taxon>Eukaryota</taxon>
        <taxon>Fungi</taxon>
        <taxon>Dikarya</taxon>
        <taxon>Ascomycota</taxon>
        <taxon>Pezizomycotina</taxon>
        <taxon>Sordariomycetes</taxon>
        <taxon>Sordariomycetidae</taxon>
        <taxon>Sordariales</taxon>
        <taxon>Naviculisporaceae</taxon>
        <taxon>Rhypophila</taxon>
    </lineage>
</organism>
<evidence type="ECO:0000256" key="1">
    <source>
        <dbReference type="SAM" id="MobiDB-lite"/>
    </source>
</evidence>
<feature type="region of interest" description="Disordered" evidence="1">
    <location>
        <begin position="124"/>
        <end position="155"/>
    </location>
</feature>
<dbReference type="InterPro" id="IPR032675">
    <property type="entry name" value="LRR_dom_sf"/>
</dbReference>
<proteinExistence type="predicted"/>
<feature type="chain" id="PRO_5042813443" evidence="2">
    <location>
        <begin position="21"/>
        <end position="443"/>
    </location>
</feature>
<protein>
    <submittedName>
        <fullName evidence="3">Uncharacterized protein</fullName>
    </submittedName>
</protein>
<sequence length="443" mass="50201">MTSLASLPYLVLLEIGRSLCAHCNPPDDLIPHRIRFAPHRVCMPLRPPFSSNGEWICTSALRDLSMTCRMLYDIVNPILYHRPYLNDAEHGRYIDLARTLCERVDLAKQFCRLRMRRTCHWPGARRDGDGDGDGDEDSEDTRGGSPVTGGGGQISTGSKLEVLMLESSFGYNTTKAGRFCAPGSLPKLKELYLALHEFRWGFNLDIAMPIFEAAPNLEKIGAWMLSAAGGFGDYHGISWDFDHPDYLAAWTVFPLQNVRELDIQNSVLGDHELFWLLRACPRLEVFNLSETRIRLHDTVTRLSGEATPFLEELRIDGPVLAVKPRTRADGAWKDGTSIFHSLDFVALLPTSIRRFEIIANYSRPPQSRRADFSAWFKRADLFYPELVRLAEAARAGMFPNLAVVKAGWKLTDEERDSLEGKFKLAGVKFLARNEQFHWVGRWD</sequence>
<accession>A0AAN7B1E9</accession>
<dbReference type="EMBL" id="MU858359">
    <property type="protein sequence ID" value="KAK4206739.1"/>
    <property type="molecule type" value="Genomic_DNA"/>
</dbReference>
<keyword evidence="4" id="KW-1185">Reference proteome</keyword>
<dbReference type="Gene3D" id="3.80.10.10">
    <property type="entry name" value="Ribonuclease Inhibitor"/>
    <property type="match status" value="1"/>
</dbReference>
<reference evidence="3" key="2">
    <citation type="submission" date="2023-05" db="EMBL/GenBank/DDBJ databases">
        <authorList>
            <consortium name="Lawrence Berkeley National Laboratory"/>
            <person name="Steindorff A."/>
            <person name="Hensen N."/>
            <person name="Bonometti L."/>
            <person name="Westerberg I."/>
            <person name="Brannstrom I.O."/>
            <person name="Guillou S."/>
            <person name="Cros-Aarteil S."/>
            <person name="Calhoun S."/>
            <person name="Haridas S."/>
            <person name="Kuo A."/>
            <person name="Mondo S."/>
            <person name="Pangilinan J."/>
            <person name="Riley R."/>
            <person name="Labutti K."/>
            <person name="Andreopoulos B."/>
            <person name="Lipzen A."/>
            <person name="Chen C."/>
            <person name="Yanf M."/>
            <person name="Daum C."/>
            <person name="Ng V."/>
            <person name="Clum A."/>
            <person name="Ohm R."/>
            <person name="Martin F."/>
            <person name="Silar P."/>
            <person name="Natvig D."/>
            <person name="Lalanne C."/>
            <person name="Gautier V."/>
            <person name="Ament-Velasquez S.L."/>
            <person name="Kruys A."/>
            <person name="Hutchinson M.I."/>
            <person name="Powell A.J."/>
            <person name="Barry K."/>
            <person name="Miller A.N."/>
            <person name="Grigoriev I.V."/>
            <person name="Debuchy R."/>
            <person name="Gladieux P."/>
            <person name="Thoren M.H."/>
            <person name="Johannesson H."/>
        </authorList>
    </citation>
    <scope>NUCLEOTIDE SEQUENCE</scope>
    <source>
        <strain evidence="3">PSN293</strain>
    </source>
</reference>
<evidence type="ECO:0000313" key="3">
    <source>
        <dbReference type="EMBL" id="KAK4206739.1"/>
    </source>
</evidence>
<dbReference type="Proteomes" id="UP001301769">
    <property type="component" value="Unassembled WGS sequence"/>
</dbReference>
<evidence type="ECO:0000256" key="2">
    <source>
        <dbReference type="SAM" id="SignalP"/>
    </source>
</evidence>
<dbReference type="SUPFAM" id="SSF52047">
    <property type="entry name" value="RNI-like"/>
    <property type="match status" value="1"/>
</dbReference>
<evidence type="ECO:0000313" key="4">
    <source>
        <dbReference type="Proteomes" id="UP001301769"/>
    </source>
</evidence>